<dbReference type="AlphaFoldDB" id="A0A2G6KFV3"/>
<dbReference type="GO" id="GO:0003677">
    <property type="term" value="F:DNA binding"/>
    <property type="evidence" value="ECO:0007669"/>
    <property type="project" value="UniProtKB-KW"/>
</dbReference>
<evidence type="ECO:0000256" key="3">
    <source>
        <dbReference type="ARBA" id="ARBA00023163"/>
    </source>
</evidence>
<keyword evidence="1" id="KW-0805">Transcription regulation</keyword>
<dbReference type="GO" id="GO:0003700">
    <property type="term" value="F:DNA-binding transcription factor activity"/>
    <property type="evidence" value="ECO:0007669"/>
    <property type="project" value="InterPro"/>
</dbReference>
<organism evidence="5 6">
    <name type="scientific">candidate division KSB3 bacterium</name>
    <dbReference type="NCBI Taxonomy" id="2044937"/>
    <lineage>
        <taxon>Bacteria</taxon>
        <taxon>candidate division KSB3</taxon>
    </lineage>
</organism>
<protein>
    <submittedName>
        <fullName evidence="5">MarR family transcriptional regulator</fullName>
    </submittedName>
</protein>
<dbReference type="PANTHER" id="PTHR42756">
    <property type="entry name" value="TRANSCRIPTIONAL REGULATOR, MARR"/>
    <property type="match status" value="1"/>
</dbReference>
<dbReference type="PROSITE" id="PS50995">
    <property type="entry name" value="HTH_MARR_2"/>
    <property type="match status" value="1"/>
</dbReference>
<proteinExistence type="predicted"/>
<evidence type="ECO:0000259" key="4">
    <source>
        <dbReference type="PROSITE" id="PS50995"/>
    </source>
</evidence>
<dbReference type="Pfam" id="PF01047">
    <property type="entry name" value="MarR"/>
    <property type="match status" value="1"/>
</dbReference>
<comment type="caution">
    <text evidence="5">The sequence shown here is derived from an EMBL/GenBank/DDBJ whole genome shotgun (WGS) entry which is preliminary data.</text>
</comment>
<evidence type="ECO:0000313" key="6">
    <source>
        <dbReference type="Proteomes" id="UP000230821"/>
    </source>
</evidence>
<dbReference type="InterPro" id="IPR000835">
    <property type="entry name" value="HTH_MarR-typ"/>
</dbReference>
<dbReference type="InterPro" id="IPR023187">
    <property type="entry name" value="Tscrpt_reg_MarR-type_CS"/>
</dbReference>
<accession>A0A2G6KFV3</accession>
<gene>
    <name evidence="5" type="ORF">CSA56_10150</name>
</gene>
<name>A0A2G6KFV3_9BACT</name>
<dbReference type="EMBL" id="PDSK01000094">
    <property type="protein sequence ID" value="PIE33862.1"/>
    <property type="molecule type" value="Genomic_DNA"/>
</dbReference>
<dbReference type="InterPro" id="IPR036388">
    <property type="entry name" value="WH-like_DNA-bd_sf"/>
</dbReference>
<keyword evidence="3" id="KW-0804">Transcription</keyword>
<keyword evidence="2" id="KW-0238">DNA-binding</keyword>
<dbReference type="PANTHER" id="PTHR42756:SF1">
    <property type="entry name" value="TRANSCRIPTIONAL REPRESSOR OF EMRAB OPERON"/>
    <property type="match status" value="1"/>
</dbReference>
<evidence type="ECO:0000313" key="5">
    <source>
        <dbReference type="EMBL" id="PIE33862.1"/>
    </source>
</evidence>
<dbReference type="InterPro" id="IPR036390">
    <property type="entry name" value="WH_DNA-bd_sf"/>
</dbReference>
<dbReference type="SMART" id="SM00347">
    <property type="entry name" value="HTH_MARR"/>
    <property type="match status" value="1"/>
</dbReference>
<dbReference type="SUPFAM" id="SSF46785">
    <property type="entry name" value="Winged helix' DNA-binding domain"/>
    <property type="match status" value="1"/>
</dbReference>
<feature type="domain" description="HTH marR-type" evidence="4">
    <location>
        <begin position="4"/>
        <end position="136"/>
    </location>
</feature>
<sequence>MEQYHSFGRLIDCLSRQARRYFEKELAPFGLGSGALPVLTALLRHDGINQQELSEKLHVDKATITRTITTLITLDYVRRAKDPDDQRAYRLFPTQKARDIEPGIRKVLHVWTAILSEGFSREEREMALFLLRRMRDNALAHKRY</sequence>
<dbReference type="PROSITE" id="PS01117">
    <property type="entry name" value="HTH_MARR_1"/>
    <property type="match status" value="1"/>
</dbReference>
<dbReference type="Proteomes" id="UP000230821">
    <property type="component" value="Unassembled WGS sequence"/>
</dbReference>
<dbReference type="PRINTS" id="PR00598">
    <property type="entry name" value="HTHMARR"/>
</dbReference>
<reference evidence="5 6" key="1">
    <citation type="submission" date="2017-10" db="EMBL/GenBank/DDBJ databases">
        <title>Novel microbial diversity and functional potential in the marine mammal oral microbiome.</title>
        <authorList>
            <person name="Dudek N.K."/>
            <person name="Sun C.L."/>
            <person name="Burstein D."/>
            <person name="Kantor R.S."/>
            <person name="Aliaga Goltsman D.S."/>
            <person name="Bik E.M."/>
            <person name="Thomas B.C."/>
            <person name="Banfield J.F."/>
            <person name="Relman D.A."/>
        </authorList>
    </citation>
    <scope>NUCLEOTIDE SEQUENCE [LARGE SCALE GENOMIC DNA]</scope>
    <source>
        <strain evidence="5">DOLJORAL78_47_16</strain>
    </source>
</reference>
<dbReference type="Gene3D" id="1.10.10.10">
    <property type="entry name" value="Winged helix-like DNA-binding domain superfamily/Winged helix DNA-binding domain"/>
    <property type="match status" value="1"/>
</dbReference>
<evidence type="ECO:0000256" key="1">
    <source>
        <dbReference type="ARBA" id="ARBA00023015"/>
    </source>
</evidence>
<evidence type="ECO:0000256" key="2">
    <source>
        <dbReference type="ARBA" id="ARBA00023125"/>
    </source>
</evidence>